<dbReference type="Pfam" id="PF00293">
    <property type="entry name" value="NUDIX"/>
    <property type="match status" value="1"/>
</dbReference>
<dbReference type="Proteomes" id="UP000018439">
    <property type="component" value="Chromosome"/>
</dbReference>
<dbReference type="eggNOG" id="COG1051">
    <property type="taxonomic scope" value="Bacteria"/>
</dbReference>
<dbReference type="HOGENOM" id="CLU_037162_15_0_10"/>
<feature type="domain" description="Nudix hydrolase" evidence="3">
    <location>
        <begin position="39"/>
        <end position="182"/>
    </location>
</feature>
<dbReference type="GO" id="GO:0016787">
    <property type="term" value="F:hydrolase activity"/>
    <property type="evidence" value="ECO:0007669"/>
    <property type="project" value="UniProtKB-KW"/>
</dbReference>
<name>F3ZR61_9BACE</name>
<dbReference type="EMBL" id="CM001167">
    <property type="protein sequence ID" value="EGJ70654.1"/>
    <property type="molecule type" value="Genomic_DNA"/>
</dbReference>
<dbReference type="OrthoDB" id="9786141at2"/>
<sequence length="182" mass="20748">MEHPLNQFVNCPKCGSSHFVNNNEKSKRCEDCKFVYYFNPSAATVAVILNSKNEILVALRAKDPAKNTLDLPGGFVDVDETGEEAVCREVKEETGLDVNNTQYLFSIPNIYIYSGFTVHTLDLFYLCYVKDTSYLLAQDDVAATRFIPIEEIEVEKFGLRSIREGIKRLLENKELLCYKQVK</sequence>
<dbReference type="InterPro" id="IPR020084">
    <property type="entry name" value="NUDIX_hydrolase_CS"/>
</dbReference>
<evidence type="ECO:0000313" key="4">
    <source>
        <dbReference type="EMBL" id="EGJ70654.1"/>
    </source>
</evidence>
<keyword evidence="1 2" id="KW-0378">Hydrolase</keyword>
<dbReference type="PANTHER" id="PTHR43736">
    <property type="entry name" value="ADP-RIBOSE PYROPHOSPHATASE"/>
    <property type="match status" value="1"/>
</dbReference>
<dbReference type="InterPro" id="IPR020476">
    <property type="entry name" value="Nudix_hydrolase"/>
</dbReference>
<dbReference type="CDD" id="cd04681">
    <property type="entry name" value="NUDIX_Hydrolase"/>
    <property type="match status" value="1"/>
</dbReference>
<dbReference type="PROSITE" id="PS00893">
    <property type="entry name" value="NUDIX_BOX"/>
    <property type="match status" value="1"/>
</dbReference>
<evidence type="ECO:0000313" key="5">
    <source>
        <dbReference type="Proteomes" id="UP000018439"/>
    </source>
</evidence>
<dbReference type="PROSITE" id="PS51462">
    <property type="entry name" value="NUDIX"/>
    <property type="match status" value="1"/>
</dbReference>
<dbReference type="AlphaFoldDB" id="F3ZR61"/>
<protein>
    <submittedName>
        <fullName evidence="4">NUDIX hydrolase</fullName>
    </submittedName>
</protein>
<accession>F3ZR61</accession>
<comment type="similarity">
    <text evidence="2">Belongs to the Nudix hydrolase family.</text>
</comment>
<dbReference type="Gene3D" id="3.90.79.10">
    <property type="entry name" value="Nucleoside Triphosphate Pyrophosphohydrolase"/>
    <property type="match status" value="1"/>
</dbReference>
<dbReference type="InterPro" id="IPR015797">
    <property type="entry name" value="NUDIX_hydrolase-like_dom_sf"/>
</dbReference>
<dbReference type="STRING" id="679937.Bcop_0436"/>
<evidence type="ECO:0000259" key="3">
    <source>
        <dbReference type="PROSITE" id="PS51462"/>
    </source>
</evidence>
<evidence type="ECO:0000256" key="1">
    <source>
        <dbReference type="ARBA" id="ARBA00022801"/>
    </source>
</evidence>
<organism evidence="4 5">
    <name type="scientific">Bacteroides coprosuis DSM 18011</name>
    <dbReference type="NCBI Taxonomy" id="679937"/>
    <lineage>
        <taxon>Bacteria</taxon>
        <taxon>Pseudomonadati</taxon>
        <taxon>Bacteroidota</taxon>
        <taxon>Bacteroidia</taxon>
        <taxon>Bacteroidales</taxon>
        <taxon>Bacteroidaceae</taxon>
        <taxon>Bacteroides</taxon>
    </lineage>
</organism>
<proteinExistence type="inferred from homology"/>
<reference evidence="4 5" key="1">
    <citation type="journal article" date="2011" name="Stand. Genomic Sci.">
        <title>Non-contiguous finished genome sequence of Bacteroides coprosuis type strain (PC139).</title>
        <authorList>
            <person name="Land M."/>
            <person name="Held B."/>
            <person name="Gronow S."/>
            <person name="Abt B."/>
            <person name="Lucas S."/>
            <person name="Del Rio T.G."/>
            <person name="Nolan M."/>
            <person name="Tice H."/>
            <person name="Cheng J.F."/>
            <person name="Pitluck S."/>
            <person name="Liolios K."/>
            <person name="Pagani I."/>
            <person name="Ivanova N."/>
            <person name="Mavromatis K."/>
            <person name="Mikhailova N."/>
            <person name="Pati A."/>
            <person name="Tapia R."/>
            <person name="Han C."/>
            <person name="Goodwin L."/>
            <person name="Chen A."/>
            <person name="Palaniappan K."/>
            <person name="Hauser L."/>
            <person name="Brambilla E.M."/>
            <person name="Rohde M."/>
            <person name="Goker M."/>
            <person name="Detter J.C."/>
            <person name="Woyke T."/>
            <person name="Bristow J."/>
            <person name="Eisen J.A."/>
            <person name="Markowitz V."/>
            <person name="Hugenholtz P."/>
            <person name="Kyrpides N.C."/>
            <person name="Klenk H.P."/>
            <person name="Lapidus A."/>
        </authorList>
    </citation>
    <scope>NUCLEOTIDE SEQUENCE [LARGE SCALE GENOMIC DNA]</scope>
    <source>
        <strain evidence="4 5">DSM 18011</strain>
    </source>
</reference>
<gene>
    <name evidence="4" type="ORF">Bcop_0436</name>
</gene>
<keyword evidence="5" id="KW-1185">Reference proteome</keyword>
<dbReference type="InterPro" id="IPR000086">
    <property type="entry name" value="NUDIX_hydrolase_dom"/>
</dbReference>
<dbReference type="PRINTS" id="PR00502">
    <property type="entry name" value="NUDIXFAMILY"/>
</dbReference>
<dbReference type="SUPFAM" id="SSF55811">
    <property type="entry name" value="Nudix"/>
    <property type="match status" value="1"/>
</dbReference>
<dbReference type="PANTHER" id="PTHR43736:SF1">
    <property type="entry name" value="DIHYDRONEOPTERIN TRIPHOSPHATE DIPHOSPHATASE"/>
    <property type="match status" value="1"/>
</dbReference>
<evidence type="ECO:0000256" key="2">
    <source>
        <dbReference type="RuleBase" id="RU003476"/>
    </source>
</evidence>